<proteinExistence type="predicted"/>
<dbReference type="AlphaFoldDB" id="A0A650CMD1"/>
<gene>
    <name evidence="1" type="ORF">D1868_02685</name>
</gene>
<dbReference type="KEGG" id="sazo:D1868_02685"/>
<accession>A0A650CMD1</accession>
<dbReference type="OrthoDB" id="42504at2157"/>
<reference evidence="1 2" key="1">
    <citation type="submission" date="2019-10" db="EMBL/GenBank/DDBJ databases">
        <title>Genome Sequences from Six Type Strain Members of the Archaeal Family Sulfolobaceae: Acidianus ambivalens, Acidianus infernus, Metallosphaera prunae, Stygiolobus azoricus, Sulfolobus metallicus, and Sulfurisphaera ohwakuensis.</title>
        <authorList>
            <person name="Counts J.A."/>
            <person name="Kelly R.M."/>
        </authorList>
    </citation>
    <scope>NUCLEOTIDE SEQUENCE [LARGE SCALE GENOMIC DNA]</scope>
    <source>
        <strain evidence="1 2">FC6</strain>
    </source>
</reference>
<protein>
    <submittedName>
        <fullName evidence="1">Uncharacterized protein</fullName>
    </submittedName>
</protein>
<organism evidence="1 2">
    <name type="scientific">Stygiolobus azoricus</name>
    <dbReference type="NCBI Taxonomy" id="41675"/>
    <lineage>
        <taxon>Archaea</taxon>
        <taxon>Thermoproteota</taxon>
        <taxon>Thermoprotei</taxon>
        <taxon>Sulfolobales</taxon>
        <taxon>Sulfolobaceae</taxon>
        <taxon>Stygiolobus</taxon>
    </lineage>
</organism>
<dbReference type="Proteomes" id="UP000423396">
    <property type="component" value="Chromosome"/>
</dbReference>
<dbReference type="GeneID" id="42797943"/>
<sequence length="66" mass="7783">MRNKIYNLEKMTEQTSETGKDLYMRAEFVIKTYKKYLDALAEFDRTGILKVDGKILYVAERKANND</sequence>
<name>A0A650CMD1_9CREN</name>
<dbReference type="RefSeq" id="WP_156005284.1">
    <property type="nucleotide sequence ID" value="NZ_CP045483.1"/>
</dbReference>
<evidence type="ECO:0000313" key="2">
    <source>
        <dbReference type="Proteomes" id="UP000423396"/>
    </source>
</evidence>
<evidence type="ECO:0000313" key="1">
    <source>
        <dbReference type="EMBL" id="QGR19000.1"/>
    </source>
</evidence>
<keyword evidence="2" id="KW-1185">Reference proteome</keyword>
<dbReference type="EMBL" id="CP045483">
    <property type="protein sequence ID" value="QGR19000.1"/>
    <property type="molecule type" value="Genomic_DNA"/>
</dbReference>